<reference evidence="1" key="1">
    <citation type="submission" date="2021-07" db="EMBL/GenBank/DDBJ databases">
        <title>Candidatus Kaistella beijingensis sp. nov. isolated from a municipal wastewater treatment plant is involved in sludge foaming.</title>
        <authorList>
            <person name="Song Y."/>
            <person name="Liu S.-J."/>
        </authorList>
    </citation>
    <scope>NUCLEOTIDE SEQUENCE</scope>
    <source>
        <strain evidence="1">DSM 43998</strain>
    </source>
</reference>
<organism evidence="1 2">
    <name type="scientific">Skermania pinensis</name>
    <dbReference type="NCBI Taxonomy" id="39122"/>
    <lineage>
        <taxon>Bacteria</taxon>
        <taxon>Bacillati</taxon>
        <taxon>Actinomycetota</taxon>
        <taxon>Actinomycetes</taxon>
        <taxon>Mycobacteriales</taxon>
        <taxon>Gordoniaceae</taxon>
        <taxon>Skermania</taxon>
    </lineage>
</organism>
<gene>
    <name evidence="1" type="ORF">KV203_05240</name>
</gene>
<keyword evidence="2" id="KW-1185">Reference proteome</keyword>
<accession>A0ABX8SGI5</accession>
<dbReference type="Proteomes" id="UP000887023">
    <property type="component" value="Chromosome"/>
</dbReference>
<proteinExistence type="predicted"/>
<dbReference type="GO" id="GO:0016787">
    <property type="term" value="F:hydrolase activity"/>
    <property type="evidence" value="ECO:0007669"/>
    <property type="project" value="UniProtKB-KW"/>
</dbReference>
<evidence type="ECO:0000313" key="1">
    <source>
        <dbReference type="EMBL" id="QXQ14791.1"/>
    </source>
</evidence>
<sequence>MQIPANTRLWGANLNPAPDYFSAPSSWAQLWQVWDWDNWIRPMIDQVRGIGGSCVRVFGNTHVVTSGQIDLATYLQRWRQLLDYAADNGMKVFPCGGDLGHWGRATSRTAALSLYRAWSELLSGYSNVIGIDITNEASDQAHAAWAEAYSQPEPWFDLIAELGELVRQVSGKPITHSRSAHESAAFRSGFIHTDLLSDFLSVHCYYVPAPSDAGALLAAEWAAGKQLIIGEFGGSRQDGIDLPELFTAVRTVVSSDSRIVGALAWSVRDMGPTPDFGLFDAAGTPRADVAPILRGFPTSR</sequence>
<protein>
    <submittedName>
        <fullName evidence="1">Glycoside hydrolase family 5 protein</fullName>
    </submittedName>
</protein>
<evidence type="ECO:0000313" key="2">
    <source>
        <dbReference type="Proteomes" id="UP000887023"/>
    </source>
</evidence>
<dbReference type="RefSeq" id="WP_066474406.1">
    <property type="nucleotide sequence ID" value="NZ_CBCRUZ010000014.1"/>
</dbReference>
<name>A0ABX8SGI5_9ACTN</name>
<dbReference type="InterPro" id="IPR017853">
    <property type="entry name" value="GH"/>
</dbReference>
<keyword evidence="1" id="KW-0378">Hydrolase</keyword>
<dbReference type="SUPFAM" id="SSF51445">
    <property type="entry name" value="(Trans)glycosidases"/>
    <property type="match status" value="1"/>
</dbReference>
<dbReference type="Gene3D" id="3.20.20.80">
    <property type="entry name" value="Glycosidases"/>
    <property type="match status" value="1"/>
</dbReference>
<dbReference type="EMBL" id="CP079105">
    <property type="protein sequence ID" value="QXQ14791.1"/>
    <property type="molecule type" value="Genomic_DNA"/>
</dbReference>